<evidence type="ECO:0000256" key="3">
    <source>
        <dbReference type="ARBA" id="ARBA00022692"/>
    </source>
</evidence>
<evidence type="ECO:0000256" key="6">
    <source>
        <dbReference type="ARBA" id="ARBA00034125"/>
    </source>
</evidence>
<keyword evidence="11" id="KW-1185">Reference proteome</keyword>
<accession>A0A926I1N5</accession>
<comment type="similarity">
    <text evidence="6">Belongs to the ThrE exporter (TC 2.A.79) family.</text>
</comment>
<dbReference type="PANTHER" id="PTHR34390:SF2">
    <property type="entry name" value="SUCCINATE TRANSPORTER SUBUNIT YJJP-RELATED"/>
    <property type="match status" value="1"/>
</dbReference>
<comment type="caution">
    <text evidence="10">The sequence shown here is derived from an EMBL/GenBank/DDBJ whole genome shotgun (WGS) entry which is preliminary data.</text>
</comment>
<dbReference type="PANTHER" id="PTHR34390">
    <property type="entry name" value="UPF0442 PROTEIN YJJB-RELATED"/>
    <property type="match status" value="1"/>
</dbReference>
<evidence type="ECO:0000256" key="4">
    <source>
        <dbReference type="ARBA" id="ARBA00022989"/>
    </source>
</evidence>
<feature type="transmembrane region" description="Helical" evidence="7">
    <location>
        <begin position="204"/>
        <end position="222"/>
    </location>
</feature>
<feature type="transmembrane region" description="Helical" evidence="7">
    <location>
        <begin position="149"/>
        <end position="166"/>
    </location>
</feature>
<dbReference type="InterPro" id="IPR010619">
    <property type="entry name" value="ThrE-like_N"/>
</dbReference>
<feature type="transmembrane region" description="Helical" evidence="7">
    <location>
        <begin position="234"/>
        <end position="259"/>
    </location>
</feature>
<evidence type="ECO:0000256" key="7">
    <source>
        <dbReference type="SAM" id="Phobius"/>
    </source>
</evidence>
<evidence type="ECO:0000256" key="5">
    <source>
        <dbReference type="ARBA" id="ARBA00023136"/>
    </source>
</evidence>
<sequence length="431" mass="46583">MTTPSPTQVQYRLIHDIALLAGEIMLQNGAETYRVEDTITRILSISGFARTEAFVTITGIFVTLEDPALDQPLTTVRRVYTHTTNLNKISVANDISRKLVSGALSLEEAKTALAGLKSLSAYPWPLLLLTYSLVCGFFTILFNGSPRDFASSCVTGVLLGLLVLALGHLKIPRFMKDFASSVLIGFSGVLLVYTLGLGEYLDPIIIGALMPLVPGIAITNAVRDTLNGDYLSGVAQGVEAALTAVSIAAGVSLILHFYAFTPLSPMAPAEVVHWFSFGWEWPVSPDILFQTVCAFGASLGFSILFNASRTHLICCGIAGACSWFLYAVMLQQGFSPLMANFIAVLGLSILTGHLARLKKAPITVFLAPGIIPLVPGAGMYRTMFYIFGGEYARGGRIFIETMEIAAILAVGIAIHYSFGQIWRQIRRRSTK</sequence>
<dbReference type="AlphaFoldDB" id="A0A926I1N5"/>
<feature type="domain" description="Threonine/serine exporter-like N-terminal" evidence="8">
    <location>
        <begin position="16"/>
        <end position="257"/>
    </location>
</feature>
<dbReference type="GO" id="GO:0005886">
    <property type="term" value="C:plasma membrane"/>
    <property type="evidence" value="ECO:0007669"/>
    <property type="project" value="UniProtKB-SubCell"/>
</dbReference>
<reference evidence="10" key="1">
    <citation type="submission" date="2020-08" db="EMBL/GenBank/DDBJ databases">
        <title>Genome public.</title>
        <authorList>
            <person name="Liu C."/>
            <person name="Sun Q."/>
        </authorList>
    </citation>
    <scope>NUCLEOTIDE SEQUENCE</scope>
    <source>
        <strain evidence="10">NSJ-32</strain>
    </source>
</reference>
<evidence type="ECO:0000313" key="10">
    <source>
        <dbReference type="EMBL" id="MBC8544444.1"/>
    </source>
</evidence>
<dbReference type="InterPro" id="IPR050539">
    <property type="entry name" value="ThrE_Dicarb/AminoAcid_Exp"/>
</dbReference>
<evidence type="ECO:0000259" key="9">
    <source>
        <dbReference type="Pfam" id="PF12821"/>
    </source>
</evidence>
<keyword evidence="2" id="KW-1003">Cell membrane</keyword>
<dbReference type="InterPro" id="IPR024528">
    <property type="entry name" value="ThrE_2"/>
</dbReference>
<feature type="transmembrane region" description="Helical" evidence="7">
    <location>
        <begin position="287"/>
        <end position="305"/>
    </location>
</feature>
<evidence type="ECO:0000313" key="11">
    <source>
        <dbReference type="Proteomes" id="UP000657006"/>
    </source>
</evidence>
<dbReference type="Pfam" id="PF12821">
    <property type="entry name" value="ThrE_2"/>
    <property type="match status" value="1"/>
</dbReference>
<feature type="transmembrane region" description="Helical" evidence="7">
    <location>
        <begin position="337"/>
        <end position="355"/>
    </location>
</feature>
<dbReference type="GO" id="GO:0022857">
    <property type="term" value="F:transmembrane transporter activity"/>
    <property type="evidence" value="ECO:0007669"/>
    <property type="project" value="InterPro"/>
</dbReference>
<evidence type="ECO:0000259" key="8">
    <source>
        <dbReference type="Pfam" id="PF06738"/>
    </source>
</evidence>
<comment type="subcellular location">
    <subcellularLocation>
        <location evidence="1">Cell membrane</location>
        <topology evidence="1">Multi-pass membrane protein</topology>
    </subcellularLocation>
</comment>
<evidence type="ECO:0000256" key="2">
    <source>
        <dbReference type="ARBA" id="ARBA00022475"/>
    </source>
</evidence>
<feature type="transmembrane region" description="Helical" evidence="7">
    <location>
        <begin position="404"/>
        <end position="422"/>
    </location>
</feature>
<dbReference type="EMBL" id="JACRSQ010000022">
    <property type="protein sequence ID" value="MBC8544444.1"/>
    <property type="molecule type" value="Genomic_DNA"/>
</dbReference>
<proteinExistence type="inferred from homology"/>
<dbReference type="Proteomes" id="UP000657006">
    <property type="component" value="Unassembled WGS sequence"/>
</dbReference>
<name>A0A926I1N5_9FIRM</name>
<keyword evidence="5 7" id="KW-0472">Membrane</keyword>
<keyword evidence="4 7" id="KW-1133">Transmembrane helix</keyword>
<keyword evidence="3 7" id="KW-0812">Transmembrane</keyword>
<feature type="domain" description="Threonine/Serine exporter ThrE" evidence="9">
    <location>
        <begin position="290"/>
        <end position="415"/>
    </location>
</feature>
<protein>
    <submittedName>
        <fullName evidence="10">Threonine/serine exporter family protein</fullName>
    </submittedName>
</protein>
<feature type="transmembrane region" description="Helical" evidence="7">
    <location>
        <begin position="178"/>
        <end position="198"/>
    </location>
</feature>
<organism evidence="10 11">
    <name type="scientific">Bianquea renquensis</name>
    <dbReference type="NCBI Taxonomy" id="2763661"/>
    <lineage>
        <taxon>Bacteria</taxon>
        <taxon>Bacillati</taxon>
        <taxon>Bacillota</taxon>
        <taxon>Clostridia</taxon>
        <taxon>Eubacteriales</taxon>
        <taxon>Bianqueaceae</taxon>
        <taxon>Bianquea</taxon>
    </lineage>
</organism>
<feature type="transmembrane region" description="Helical" evidence="7">
    <location>
        <begin position="312"/>
        <end position="331"/>
    </location>
</feature>
<feature type="transmembrane region" description="Helical" evidence="7">
    <location>
        <begin position="124"/>
        <end position="143"/>
    </location>
</feature>
<gene>
    <name evidence="10" type="ORF">H8730_12930</name>
</gene>
<feature type="transmembrane region" description="Helical" evidence="7">
    <location>
        <begin position="362"/>
        <end position="384"/>
    </location>
</feature>
<dbReference type="RefSeq" id="WP_177717043.1">
    <property type="nucleotide sequence ID" value="NZ_JACRSQ010000022.1"/>
</dbReference>
<dbReference type="Pfam" id="PF06738">
    <property type="entry name" value="ThrE"/>
    <property type="match status" value="1"/>
</dbReference>
<evidence type="ECO:0000256" key="1">
    <source>
        <dbReference type="ARBA" id="ARBA00004651"/>
    </source>
</evidence>
<dbReference type="GO" id="GO:0015744">
    <property type="term" value="P:succinate transport"/>
    <property type="evidence" value="ECO:0007669"/>
    <property type="project" value="TreeGrafter"/>
</dbReference>